<dbReference type="InterPro" id="IPR009057">
    <property type="entry name" value="Homeodomain-like_sf"/>
</dbReference>
<feature type="region of interest" description="Disordered" evidence="2">
    <location>
        <begin position="385"/>
        <end position="415"/>
    </location>
</feature>
<proteinExistence type="predicted"/>
<dbReference type="OrthoDB" id="10035668at2759"/>
<feature type="compositionally biased region" description="Polar residues" evidence="2">
    <location>
        <begin position="404"/>
        <end position="413"/>
    </location>
</feature>
<dbReference type="PANTHER" id="PTHR19303:SF74">
    <property type="entry name" value="POGO TRANSPOSABLE ELEMENT WITH KRAB DOMAIN"/>
    <property type="match status" value="1"/>
</dbReference>
<dbReference type="GO" id="GO:0005634">
    <property type="term" value="C:nucleus"/>
    <property type="evidence" value="ECO:0007669"/>
    <property type="project" value="UniProtKB-SubCell"/>
</dbReference>
<feature type="non-terminal residue" evidence="5">
    <location>
        <position position="493"/>
    </location>
</feature>
<dbReference type="Gene3D" id="1.10.10.60">
    <property type="entry name" value="Homeodomain-like"/>
    <property type="match status" value="1"/>
</dbReference>
<feature type="domain" description="HTH psq-type" evidence="4">
    <location>
        <begin position="1"/>
        <end position="35"/>
    </location>
</feature>
<dbReference type="SUPFAM" id="SSF46689">
    <property type="entry name" value="Homeodomain-like"/>
    <property type="match status" value="1"/>
</dbReference>
<keyword evidence="6" id="KW-1185">Reference proteome</keyword>
<evidence type="ECO:0000256" key="2">
    <source>
        <dbReference type="SAM" id="MobiDB-lite"/>
    </source>
</evidence>
<dbReference type="InterPro" id="IPR007889">
    <property type="entry name" value="HTH_Psq"/>
</dbReference>
<dbReference type="Pfam" id="PF05225">
    <property type="entry name" value="HTH_psq"/>
    <property type="match status" value="1"/>
</dbReference>
<dbReference type="GO" id="GO:0003677">
    <property type="term" value="F:DNA binding"/>
    <property type="evidence" value="ECO:0007669"/>
    <property type="project" value="InterPro"/>
</dbReference>
<protein>
    <recommendedName>
        <fullName evidence="7">DDE-1 domain-containing protein</fullName>
    </recommendedName>
</protein>
<evidence type="ECO:0000256" key="1">
    <source>
        <dbReference type="ARBA" id="ARBA00004123"/>
    </source>
</evidence>
<dbReference type="PANTHER" id="PTHR19303">
    <property type="entry name" value="TRANSPOSON"/>
    <property type="match status" value="1"/>
</dbReference>
<accession>A0A8J9Y6W7</accession>
<evidence type="ECO:0000313" key="6">
    <source>
        <dbReference type="Proteomes" id="UP000838878"/>
    </source>
</evidence>
<dbReference type="InterPro" id="IPR050863">
    <property type="entry name" value="CenT-Element_Derived"/>
</dbReference>
<dbReference type="EMBL" id="OV170230">
    <property type="protein sequence ID" value="CAH0715711.1"/>
    <property type="molecule type" value="Genomic_DNA"/>
</dbReference>
<dbReference type="Pfam" id="PF03184">
    <property type="entry name" value="DDE_1"/>
    <property type="match status" value="1"/>
</dbReference>
<dbReference type="InterPro" id="IPR036397">
    <property type="entry name" value="RNaseH_sf"/>
</dbReference>
<evidence type="ECO:0008006" key="7">
    <source>
        <dbReference type="Google" id="ProtNLM"/>
    </source>
</evidence>
<dbReference type="Proteomes" id="UP000838878">
    <property type="component" value="Chromosome 10"/>
</dbReference>
<gene>
    <name evidence="5" type="ORF">BINO364_LOCUS2601</name>
</gene>
<evidence type="ECO:0000259" key="3">
    <source>
        <dbReference type="Pfam" id="PF03184"/>
    </source>
</evidence>
<dbReference type="Gene3D" id="3.30.420.10">
    <property type="entry name" value="Ribonuclease H-like superfamily/Ribonuclease H"/>
    <property type="match status" value="1"/>
</dbReference>
<sequence>MAKAIQAVVKGEMSMYAAAKIFRIPTTTLFGRIKKNSRAPKVGRPLAIPLSCEQRLADAIATMEKWGFGLTRQEKPDLIWNLDETSLCLDPTKTKVVGKINKPCSRTTCGTGKENITVLAAVSATGKKITPLIVYKGKQVWDQWMAKLEGFDFEILYAASSRGWMETNIFYNYLEKILIPELGKERPVLLIFDGHSTHVDANVVELAVKNNITILKLPPHTSHLLQPLDVAVFKSFKSMWDKKLVEWQRHNVCRTPKSLRSLCNEVKLSNSKSSITSSTIDISDPLKEDTFHILTNTQLNIENVTMLSDLSDRKDSQLLPFMASQTASLPQCLQEEKESSVVSFEELVLEKIQQGKHNIPLKRKRVAKGAEVITLNILKNNKEKEQIEKHDKKLKKPKTKLESMPSSSKSHNTSFKKIKRRSSAYSISGLMTDDILNTNENISDFDIVAWADSDAIHMDNELNKENISEYNLSQAHLEIEKDQYIKKTFCSRR</sequence>
<comment type="subcellular location">
    <subcellularLocation>
        <location evidence="1">Nucleus</location>
    </subcellularLocation>
</comment>
<name>A0A8J9Y6W7_9NEOP</name>
<organism evidence="5 6">
    <name type="scientific">Brenthis ino</name>
    <name type="common">lesser marbled fritillary</name>
    <dbReference type="NCBI Taxonomy" id="405034"/>
    <lineage>
        <taxon>Eukaryota</taxon>
        <taxon>Metazoa</taxon>
        <taxon>Ecdysozoa</taxon>
        <taxon>Arthropoda</taxon>
        <taxon>Hexapoda</taxon>
        <taxon>Insecta</taxon>
        <taxon>Pterygota</taxon>
        <taxon>Neoptera</taxon>
        <taxon>Endopterygota</taxon>
        <taxon>Lepidoptera</taxon>
        <taxon>Glossata</taxon>
        <taxon>Ditrysia</taxon>
        <taxon>Papilionoidea</taxon>
        <taxon>Nymphalidae</taxon>
        <taxon>Heliconiinae</taxon>
        <taxon>Argynnini</taxon>
        <taxon>Brenthis</taxon>
    </lineage>
</organism>
<evidence type="ECO:0000259" key="4">
    <source>
        <dbReference type="Pfam" id="PF05225"/>
    </source>
</evidence>
<reference evidence="5" key="1">
    <citation type="submission" date="2021-12" db="EMBL/GenBank/DDBJ databases">
        <authorList>
            <person name="Martin H S."/>
        </authorList>
    </citation>
    <scope>NUCLEOTIDE SEQUENCE</scope>
</reference>
<evidence type="ECO:0000313" key="5">
    <source>
        <dbReference type="EMBL" id="CAH0715711.1"/>
    </source>
</evidence>
<feature type="domain" description="DDE-1" evidence="3">
    <location>
        <begin position="114"/>
        <end position="248"/>
    </location>
</feature>
<dbReference type="InterPro" id="IPR004875">
    <property type="entry name" value="DDE_SF_endonuclease_dom"/>
</dbReference>
<dbReference type="AlphaFoldDB" id="A0A8J9Y6W7"/>